<protein>
    <submittedName>
        <fullName evidence="1">Uncharacterized protein</fullName>
    </submittedName>
</protein>
<evidence type="ECO:0000313" key="2">
    <source>
        <dbReference type="Proteomes" id="UP001139369"/>
    </source>
</evidence>
<reference evidence="1" key="1">
    <citation type="submission" date="2022-02" db="EMBL/GenBank/DDBJ databases">
        <title>Polaribacter sp. MSW13, isolated from seawater.</title>
        <authorList>
            <person name="Kristyanto S."/>
            <person name="Jung J."/>
            <person name="Jeon C.O."/>
        </authorList>
    </citation>
    <scope>NUCLEOTIDE SEQUENCE</scope>
    <source>
        <strain evidence="1">MSW13</strain>
    </source>
</reference>
<proteinExistence type="predicted"/>
<name>A0A9X2AKE2_9FLAO</name>
<gene>
    <name evidence="1" type="ORF">MC378_14395</name>
</gene>
<dbReference type="InterPro" id="IPR056510">
    <property type="entry name" value="WapI"/>
</dbReference>
<sequence>MEEFELKGDNGIITVGIEKTFGFPNETCFKGGYECVAGIEIKVGSYLVKSSFYTSTGELFKFYEKLKICQTELNGNAEFDSYENNLELNVKYEIGKIEISGKYQENLGTDNILEFDFNSDQSYFEKPIEQLERIFDKYGGMKGVKK</sequence>
<organism evidence="1 2">
    <name type="scientific">Polaribacter marinus</name>
    <dbReference type="NCBI Taxonomy" id="2916838"/>
    <lineage>
        <taxon>Bacteria</taxon>
        <taxon>Pseudomonadati</taxon>
        <taxon>Bacteroidota</taxon>
        <taxon>Flavobacteriia</taxon>
        <taxon>Flavobacteriales</taxon>
        <taxon>Flavobacteriaceae</taxon>
    </lineage>
</organism>
<dbReference type="RefSeq" id="WP_242179474.1">
    <property type="nucleotide sequence ID" value="NZ_JAKQYM010000016.1"/>
</dbReference>
<accession>A0A9X2AKE2</accession>
<keyword evidence="2" id="KW-1185">Reference proteome</keyword>
<evidence type="ECO:0000313" key="1">
    <source>
        <dbReference type="EMBL" id="MCI2230366.1"/>
    </source>
</evidence>
<dbReference type="Proteomes" id="UP001139369">
    <property type="component" value="Unassembled WGS sequence"/>
</dbReference>
<dbReference type="EMBL" id="JAKQYM010000016">
    <property type="protein sequence ID" value="MCI2230366.1"/>
    <property type="molecule type" value="Genomic_DNA"/>
</dbReference>
<dbReference type="Pfam" id="PF24716">
    <property type="entry name" value="WapI"/>
    <property type="match status" value="1"/>
</dbReference>
<comment type="caution">
    <text evidence="1">The sequence shown here is derived from an EMBL/GenBank/DDBJ whole genome shotgun (WGS) entry which is preliminary data.</text>
</comment>
<dbReference type="AlphaFoldDB" id="A0A9X2AKE2"/>